<evidence type="ECO:0000313" key="3">
    <source>
        <dbReference type="EMBL" id="KAK4502372.1"/>
    </source>
</evidence>
<evidence type="ECO:0000313" key="4">
    <source>
        <dbReference type="Proteomes" id="UP001305779"/>
    </source>
</evidence>
<evidence type="ECO:0000259" key="2">
    <source>
        <dbReference type="Pfam" id="PF12708"/>
    </source>
</evidence>
<gene>
    <name evidence="3" type="ORF">PRZ48_005797</name>
</gene>
<dbReference type="InterPro" id="IPR039279">
    <property type="entry name" value="QRT3-like"/>
</dbReference>
<dbReference type="PANTHER" id="PTHR33928:SF2">
    <property type="entry name" value="PECTATE LYASE SUPERFAMILY PROTEIN DOMAIN-CONTAINING PROTEIN-RELATED"/>
    <property type="match status" value="1"/>
</dbReference>
<dbReference type="CDD" id="cd23668">
    <property type="entry name" value="GH55_beta13glucanase-like"/>
    <property type="match status" value="1"/>
</dbReference>
<dbReference type="InterPro" id="IPR012334">
    <property type="entry name" value="Pectin_lyas_fold"/>
</dbReference>
<dbReference type="Pfam" id="PF12708">
    <property type="entry name" value="Pect-lyase_RHGA_epim"/>
    <property type="match status" value="2"/>
</dbReference>
<feature type="domain" description="Rhamnogalacturonase A/B/Epimerase-like pectate lyase" evidence="2">
    <location>
        <begin position="94"/>
        <end position="323"/>
    </location>
</feature>
<dbReference type="Proteomes" id="UP001305779">
    <property type="component" value="Unassembled WGS sequence"/>
</dbReference>
<name>A0ABR0ELJ4_ZASCE</name>
<dbReference type="InterPro" id="IPR024535">
    <property type="entry name" value="RHGA/B-epi-like_pectate_lyase"/>
</dbReference>
<keyword evidence="1" id="KW-0732">Signal</keyword>
<organism evidence="3 4">
    <name type="scientific">Zasmidium cellare</name>
    <name type="common">Wine cellar mold</name>
    <name type="synonym">Racodium cellare</name>
    <dbReference type="NCBI Taxonomy" id="395010"/>
    <lineage>
        <taxon>Eukaryota</taxon>
        <taxon>Fungi</taxon>
        <taxon>Dikarya</taxon>
        <taxon>Ascomycota</taxon>
        <taxon>Pezizomycotina</taxon>
        <taxon>Dothideomycetes</taxon>
        <taxon>Dothideomycetidae</taxon>
        <taxon>Mycosphaerellales</taxon>
        <taxon>Mycosphaerellaceae</taxon>
        <taxon>Zasmidium</taxon>
    </lineage>
</organism>
<sequence length="828" mass="88213">MHFLLYASSLACAIGTSYGQIFVPAEVQQYAMQALDTFSEYVHYDGPSLTEILKPKPTQKVNIAAAADCSYWMESITHQGVAAFNSNPSSYKVFRNVKDFGAKGDGVTDDTAAINSAISSGGRCAPGSCASTTTTPAVVYFPAGTYLVSSSIISYYYTQIIGNPKCMPTLRATSGFTNAAGTIGVIDGDPYGSNGKLQLGGATNVFWRQIRNLIIDTTLVPVSSSISGVHWPTGQATSLQNIVFRMNSAANTQHVGIFIEEGSGGFMNDLVFTGGKLGLNVGNQQFTMRNLTFNGVSTAINQIWDWGWTYQNININNCSVGVDLTSGGASAQTVGSITFFDSSITNTPIGFKTVRDSNSQPNTAGSLILENIKLSNVPTAVQGANGPLLSGVSSISAWGQGHSYTPDGPNQFAGSITANTRPSNLLQSDGKYYQRSKPQYETLPLSSFVSARTLGAKGDGKTDDTSALQGAINQAKSQGKVLFVDHGDYLVTNTIYIPAGSKIVGEAYSVILSSGSYFNDMSNPKPVVQLGKSGEAGSIEWSDMIVSTQGQQKGAVLFEYNLVAPAGTPSGLWDVHSRIGGFAGSNLQNANCPKTPGTTITSSNLNQNCISGYMTMHITKSAAGLYLENVWLWVADHDVEDPALSQITIYAGRGLLDESANGPVWLVGTAVEHHARYEYQFALAKNVFGGQIQTETAYYQPNPNAKIPFPVVNSIYDPTFTPPTVTDNNTAIPAANGWGLRIFNSSSILTYGVGLYSFFDNYSTACSAQGNGTRCQSRILSMEGSSGVSVYNLNTVGTHWPITVDGTDVAKWQDNQDAFVESVALFRV</sequence>
<feature type="chain" id="PRO_5046575601" description="Rhamnogalacturonase A/B/Epimerase-like pectate lyase domain-containing protein" evidence="1">
    <location>
        <begin position="20"/>
        <end position="828"/>
    </location>
</feature>
<keyword evidence="4" id="KW-1185">Reference proteome</keyword>
<dbReference type="PANTHER" id="PTHR33928">
    <property type="entry name" value="POLYGALACTURONASE QRT3"/>
    <property type="match status" value="1"/>
</dbReference>
<feature type="signal peptide" evidence="1">
    <location>
        <begin position="1"/>
        <end position="19"/>
    </location>
</feature>
<dbReference type="SUPFAM" id="SSF51126">
    <property type="entry name" value="Pectin lyase-like"/>
    <property type="match status" value="2"/>
</dbReference>
<proteinExistence type="predicted"/>
<reference evidence="3 4" key="1">
    <citation type="journal article" date="2023" name="G3 (Bethesda)">
        <title>A chromosome-level genome assembly of Zasmidium syzygii isolated from banana leaves.</title>
        <authorList>
            <person name="van Westerhoven A.C."/>
            <person name="Mehrabi R."/>
            <person name="Talebi R."/>
            <person name="Steentjes M.B.F."/>
            <person name="Corcolon B."/>
            <person name="Chong P.A."/>
            <person name="Kema G.H.J."/>
            <person name="Seidl M.F."/>
        </authorList>
    </citation>
    <scope>NUCLEOTIDE SEQUENCE [LARGE SCALE GENOMIC DNA]</scope>
    <source>
        <strain evidence="3 4">P124</strain>
    </source>
</reference>
<feature type="domain" description="Rhamnogalacturonase A/B/Epimerase-like pectate lyase" evidence="2">
    <location>
        <begin position="448"/>
        <end position="517"/>
    </location>
</feature>
<dbReference type="EMBL" id="JAXOVC010000004">
    <property type="protein sequence ID" value="KAK4502372.1"/>
    <property type="molecule type" value="Genomic_DNA"/>
</dbReference>
<dbReference type="InterPro" id="IPR011050">
    <property type="entry name" value="Pectin_lyase_fold/virulence"/>
</dbReference>
<dbReference type="Gene3D" id="2.160.20.10">
    <property type="entry name" value="Single-stranded right-handed beta-helix, Pectin lyase-like"/>
    <property type="match status" value="2"/>
</dbReference>
<protein>
    <recommendedName>
        <fullName evidence="2">Rhamnogalacturonase A/B/Epimerase-like pectate lyase domain-containing protein</fullName>
    </recommendedName>
</protein>
<accession>A0ABR0ELJ4</accession>
<evidence type="ECO:0000256" key="1">
    <source>
        <dbReference type="SAM" id="SignalP"/>
    </source>
</evidence>
<comment type="caution">
    <text evidence="3">The sequence shown here is derived from an EMBL/GenBank/DDBJ whole genome shotgun (WGS) entry which is preliminary data.</text>
</comment>